<dbReference type="EMBL" id="JAPCWZ010000004">
    <property type="protein sequence ID" value="KAK8867722.1"/>
    <property type="molecule type" value="Genomic_DNA"/>
</dbReference>
<dbReference type="Pfam" id="PF26616">
    <property type="entry name" value="CorA-like"/>
    <property type="match status" value="1"/>
</dbReference>
<evidence type="ECO:0000256" key="1">
    <source>
        <dbReference type="SAM" id="MobiDB-lite"/>
    </source>
</evidence>
<name>A0ABR2ISA2_9PEZI</name>
<organism evidence="4 5">
    <name type="scientific">Apiospora arundinis</name>
    <dbReference type="NCBI Taxonomy" id="335852"/>
    <lineage>
        <taxon>Eukaryota</taxon>
        <taxon>Fungi</taxon>
        <taxon>Dikarya</taxon>
        <taxon>Ascomycota</taxon>
        <taxon>Pezizomycotina</taxon>
        <taxon>Sordariomycetes</taxon>
        <taxon>Xylariomycetidae</taxon>
        <taxon>Amphisphaeriales</taxon>
        <taxon>Apiosporaceae</taxon>
        <taxon>Apiospora</taxon>
    </lineage>
</organism>
<feature type="compositionally biased region" description="Low complexity" evidence="1">
    <location>
        <begin position="535"/>
        <end position="547"/>
    </location>
</feature>
<keyword evidence="4" id="KW-0548">Nucleotidyltransferase</keyword>
<feature type="region of interest" description="Disordered" evidence="1">
    <location>
        <begin position="530"/>
        <end position="565"/>
    </location>
</feature>
<evidence type="ECO:0000313" key="5">
    <source>
        <dbReference type="Proteomes" id="UP001390339"/>
    </source>
</evidence>
<dbReference type="GO" id="GO:0003964">
    <property type="term" value="F:RNA-directed DNA polymerase activity"/>
    <property type="evidence" value="ECO:0007669"/>
    <property type="project" value="UniProtKB-KW"/>
</dbReference>
<reference evidence="4 5" key="1">
    <citation type="journal article" date="2024" name="IMA Fungus">
        <title>Apiospora arundinis, a panoply of carbohydrate-active enzymes and secondary metabolites.</title>
        <authorList>
            <person name="Sorensen T."/>
            <person name="Petersen C."/>
            <person name="Muurmann A.T."/>
            <person name="Christiansen J.V."/>
            <person name="Brundto M.L."/>
            <person name="Overgaard C.K."/>
            <person name="Boysen A.T."/>
            <person name="Wollenberg R.D."/>
            <person name="Larsen T.O."/>
            <person name="Sorensen J.L."/>
            <person name="Nielsen K.L."/>
            <person name="Sondergaard T.E."/>
        </authorList>
    </citation>
    <scope>NUCLEOTIDE SEQUENCE [LARGE SCALE GENOMIC DNA]</scope>
    <source>
        <strain evidence="4 5">AAU 773</strain>
    </source>
</reference>
<keyword evidence="5" id="KW-1185">Reference proteome</keyword>
<feature type="transmembrane region" description="Helical" evidence="2">
    <location>
        <begin position="494"/>
        <end position="514"/>
    </location>
</feature>
<evidence type="ECO:0000313" key="4">
    <source>
        <dbReference type="EMBL" id="KAK8867722.1"/>
    </source>
</evidence>
<keyword evidence="2" id="KW-0472">Membrane</keyword>
<evidence type="ECO:0000256" key="2">
    <source>
        <dbReference type="SAM" id="Phobius"/>
    </source>
</evidence>
<keyword evidence="4" id="KW-0695">RNA-directed DNA polymerase</keyword>
<feature type="domain" description="CorA-like transporter" evidence="3">
    <location>
        <begin position="14"/>
        <end position="241"/>
    </location>
</feature>
<accession>A0ABR2ISA2</accession>
<proteinExistence type="predicted"/>
<comment type="caution">
    <text evidence="4">The sequence shown here is derived from an EMBL/GenBank/DDBJ whole genome shotgun (WGS) entry which is preliminary data.</text>
</comment>
<dbReference type="Proteomes" id="UP001390339">
    <property type="component" value="Unassembled WGS sequence"/>
</dbReference>
<keyword evidence="4" id="KW-0808">Transferase</keyword>
<keyword evidence="2" id="KW-0812">Transmembrane</keyword>
<keyword evidence="2" id="KW-1133">Transmembrane helix</keyword>
<evidence type="ECO:0000259" key="3">
    <source>
        <dbReference type="Pfam" id="PF26616"/>
    </source>
</evidence>
<dbReference type="InterPro" id="IPR058257">
    <property type="entry name" value="CorA-like_dom"/>
</dbReference>
<protein>
    <submittedName>
        <fullName evidence="4">Telomerase reverse transcriptase</fullName>
    </submittedName>
</protein>
<sequence>MDQTKQFLLFYEGHGDFPRTLLHDGYGNRSSHYRRELDKNENEIFCKPNDHSDEEDIHVEFRDYDLGNTDNTKKKKVCKDEQSLREVLGENISAPKSKQDPKWPRKDVVCRVILLETIKATSRRLNMTKNMFTRIMTYHQVSSCFLNFITFVVPRTGKSDLGRGGFRSESHIRKPKYSLDTLHRSGRHIHVSYIIKTVQRNQLRGKTAPGDPDNRIEWIRPHAAIHHQFDLETGKSLWIVSSPLIPILEEGPTTVIKTKNTLWDDHLHEPLAHFQKERSEHFTVPRGLDLSLQLHLKLADRAVSEYSCFVEEAGQRILKLTDRYIDSTPPEVADEDLQELYKYIDEADTCILRLQDNLQVLNSLGRFYGTQFKDEAAMESSMNDWQVEREELIDNFLTELGECQADLQSIERLAQNLVATARSREGVISKLLQNQTNNVMLALTRQGHEEAVVMGLFQAIAIFYLPMTVVSAVFSTDIVKFQDLEPGQTHKWSGLALGTWFATSVGLTIVTLFFSEAWKRWKRNDQARMLEAKQQDSPQASASASPEPMIPIIQGQAPPVPTNGEDANGCISLLPLYRKGPWSRAMPTRS</sequence>
<gene>
    <name evidence="4" type="ORF">PGQ11_006300</name>
</gene>
<feature type="transmembrane region" description="Helical" evidence="2">
    <location>
        <begin position="451"/>
        <end position="474"/>
    </location>
</feature>